<name>A0ABT5DQC9_9BACT</name>
<feature type="region of interest" description="Disordered" evidence="1">
    <location>
        <begin position="22"/>
        <end position="67"/>
    </location>
</feature>
<feature type="compositionally biased region" description="Low complexity" evidence="1">
    <location>
        <begin position="26"/>
        <end position="41"/>
    </location>
</feature>
<dbReference type="EMBL" id="JAQNDL010000001">
    <property type="protein sequence ID" value="MDC0715808.1"/>
    <property type="molecule type" value="Genomic_DNA"/>
</dbReference>
<sequence length="133" mass="13298">MQHCILTAALCLSLAATAEPPASPVAEPRTPAAAQAPALAAETDPGPRIAELPRAAGPTTAPGPTLPLAATGRNPACSVTRWGLKALTYAANITCCLGGLVACVVCSVGLDPVKDGIKAIDCSKECRPDCPLA</sequence>
<feature type="signal peptide" evidence="2">
    <location>
        <begin position="1"/>
        <end position="18"/>
    </location>
</feature>
<keyword evidence="4" id="KW-1185">Reference proteome</keyword>
<dbReference type="RefSeq" id="WP_272084233.1">
    <property type="nucleotide sequence ID" value="NZ_JAQNDL010000001.1"/>
</dbReference>
<feature type="chain" id="PRO_5046389898" evidence="2">
    <location>
        <begin position="19"/>
        <end position="133"/>
    </location>
</feature>
<accession>A0ABT5DQC9</accession>
<reference evidence="3 4" key="1">
    <citation type="submission" date="2022-11" db="EMBL/GenBank/DDBJ databases">
        <title>Minimal conservation of predation-associated metabolite biosynthetic gene clusters underscores biosynthetic potential of Myxococcota including descriptions for ten novel species: Archangium lansinium sp. nov., Myxococcus landrumus sp. nov., Nannocystis bai.</title>
        <authorList>
            <person name="Ahearne A."/>
            <person name="Stevens C."/>
            <person name="Dowd S."/>
        </authorList>
    </citation>
    <scope>NUCLEOTIDE SEQUENCE [LARGE SCALE GENOMIC DNA]</scope>
    <source>
        <strain evidence="3 4">BB15-2</strain>
    </source>
</reference>
<evidence type="ECO:0000313" key="4">
    <source>
        <dbReference type="Proteomes" id="UP001221686"/>
    </source>
</evidence>
<gene>
    <name evidence="3" type="ORF">POL25_02820</name>
</gene>
<evidence type="ECO:0000256" key="2">
    <source>
        <dbReference type="SAM" id="SignalP"/>
    </source>
</evidence>
<comment type="caution">
    <text evidence="3">The sequence shown here is derived from an EMBL/GenBank/DDBJ whole genome shotgun (WGS) entry which is preliminary data.</text>
</comment>
<organism evidence="3 4">
    <name type="scientific">Nannocystis bainbridge</name>
    <dbReference type="NCBI Taxonomy" id="2995303"/>
    <lineage>
        <taxon>Bacteria</taxon>
        <taxon>Pseudomonadati</taxon>
        <taxon>Myxococcota</taxon>
        <taxon>Polyangia</taxon>
        <taxon>Nannocystales</taxon>
        <taxon>Nannocystaceae</taxon>
        <taxon>Nannocystis</taxon>
    </lineage>
</organism>
<keyword evidence="2" id="KW-0732">Signal</keyword>
<evidence type="ECO:0000256" key="1">
    <source>
        <dbReference type="SAM" id="MobiDB-lite"/>
    </source>
</evidence>
<dbReference type="Proteomes" id="UP001221686">
    <property type="component" value="Unassembled WGS sequence"/>
</dbReference>
<evidence type="ECO:0000313" key="3">
    <source>
        <dbReference type="EMBL" id="MDC0715808.1"/>
    </source>
</evidence>
<protein>
    <submittedName>
        <fullName evidence="3">Uncharacterized protein</fullName>
    </submittedName>
</protein>
<feature type="compositionally biased region" description="Low complexity" evidence="1">
    <location>
        <begin position="52"/>
        <end position="67"/>
    </location>
</feature>
<proteinExistence type="predicted"/>